<dbReference type="NCBIfam" id="NF000222">
    <property type="entry name" value="FosX"/>
    <property type="match status" value="1"/>
</dbReference>
<dbReference type="Proteomes" id="UP000674938">
    <property type="component" value="Unassembled WGS sequence"/>
</dbReference>
<dbReference type="Pfam" id="PF00903">
    <property type="entry name" value="Glyoxalase"/>
    <property type="match status" value="1"/>
</dbReference>
<evidence type="ECO:0000259" key="2">
    <source>
        <dbReference type="PROSITE" id="PS51819"/>
    </source>
</evidence>
<keyword evidence="4" id="KW-1185">Reference proteome</keyword>
<dbReference type="SUPFAM" id="SSF54593">
    <property type="entry name" value="Glyoxalase/Bleomycin resistance protein/Dihydroxybiphenyl dioxygenase"/>
    <property type="match status" value="1"/>
</dbReference>
<evidence type="ECO:0000313" key="3">
    <source>
        <dbReference type="EMBL" id="MBP1040413.1"/>
    </source>
</evidence>
<dbReference type="InterPro" id="IPR037523">
    <property type="entry name" value="VOC_core"/>
</dbReference>
<dbReference type="EMBL" id="JAEEGA010000002">
    <property type="protein sequence ID" value="MBP1040413.1"/>
    <property type="molecule type" value="Genomic_DNA"/>
</dbReference>
<dbReference type="PANTHER" id="PTHR36113:SF6">
    <property type="entry name" value="FOSFOMYCIN RESISTANCE PROTEIN FOSX"/>
    <property type="match status" value="1"/>
</dbReference>
<feature type="domain" description="VOC" evidence="2">
    <location>
        <begin position="3"/>
        <end position="121"/>
    </location>
</feature>
<evidence type="ECO:0000256" key="1">
    <source>
        <dbReference type="ARBA" id="ARBA00022723"/>
    </source>
</evidence>
<dbReference type="GO" id="GO:0016740">
    <property type="term" value="F:transferase activity"/>
    <property type="evidence" value="ECO:0007669"/>
    <property type="project" value="UniProtKB-KW"/>
</dbReference>
<dbReference type="PANTHER" id="PTHR36113">
    <property type="entry name" value="LYASE, PUTATIVE-RELATED-RELATED"/>
    <property type="match status" value="1"/>
</dbReference>
<dbReference type="GO" id="GO:0046872">
    <property type="term" value="F:metal ion binding"/>
    <property type="evidence" value="ECO:0007669"/>
    <property type="project" value="UniProtKB-KW"/>
</dbReference>
<keyword evidence="1" id="KW-0479">Metal-binding</keyword>
<dbReference type="AlphaFoldDB" id="A0A940PAE7"/>
<proteinExistence type="predicted"/>
<dbReference type="InterPro" id="IPR051332">
    <property type="entry name" value="Fosfomycin_Res_Enzymes"/>
</dbReference>
<name>A0A940PAE7_9ENTE</name>
<dbReference type="PROSITE" id="PS51819">
    <property type="entry name" value="VOC"/>
    <property type="match status" value="1"/>
</dbReference>
<dbReference type="InterPro" id="IPR029068">
    <property type="entry name" value="Glyas_Bleomycin-R_OHBP_Dase"/>
</dbReference>
<gene>
    <name evidence="3" type="primary">fosX</name>
    <name evidence="3" type="ORF">I6N95_05230</name>
</gene>
<protein>
    <submittedName>
        <fullName evidence="3">FosX/FosE/FosI family fosfomycin resistance thiol transferase</fullName>
    </submittedName>
</protein>
<sequence length="136" mass="15983">MEGISHMTFIVADLDKASLFFEEIFNAKQVYDSGNQTYSLSKERFFLIGDLWIAIMEGESLTETTYNHIAFKIPKETLPLYLEKINSLGLTIKEQRSRVKEEGESLYFYDFDHHLFELHTGTLAERLTRYERDQNN</sequence>
<organism evidence="3 4">
    <name type="scientific">Vagococcus allomyrinae</name>
    <dbReference type="NCBI Taxonomy" id="2794353"/>
    <lineage>
        <taxon>Bacteria</taxon>
        <taxon>Bacillati</taxon>
        <taxon>Bacillota</taxon>
        <taxon>Bacilli</taxon>
        <taxon>Lactobacillales</taxon>
        <taxon>Enterococcaceae</taxon>
        <taxon>Vagococcus</taxon>
    </lineage>
</organism>
<comment type="caution">
    <text evidence="3">The sequence shown here is derived from an EMBL/GenBank/DDBJ whole genome shotgun (WGS) entry which is preliminary data.</text>
</comment>
<evidence type="ECO:0000313" key="4">
    <source>
        <dbReference type="Proteomes" id="UP000674938"/>
    </source>
</evidence>
<keyword evidence="3" id="KW-0808">Transferase</keyword>
<accession>A0A940PAE7</accession>
<dbReference type="Gene3D" id="3.10.180.10">
    <property type="entry name" value="2,3-Dihydroxybiphenyl 1,2-Dioxygenase, domain 1"/>
    <property type="match status" value="1"/>
</dbReference>
<reference evidence="3" key="1">
    <citation type="submission" date="2020-12" db="EMBL/GenBank/DDBJ databases">
        <title>Vagococcus allomyrinae sp. nov. and Enterococcus lavae sp. nov., isolated from the larvae of Allomyrina dichotoma.</title>
        <authorList>
            <person name="Lee S.D."/>
        </authorList>
    </citation>
    <scope>NUCLEOTIDE SEQUENCE</scope>
    <source>
        <strain evidence="3">BWB3-3</strain>
    </source>
</reference>
<dbReference type="InterPro" id="IPR004360">
    <property type="entry name" value="Glyas_Fos-R_dOase_dom"/>
</dbReference>